<proteinExistence type="predicted"/>
<dbReference type="HOGENOM" id="CLU_600146_0_0_1"/>
<sequence length="456" mass="51303">MTDTDVAVLNQEALLSLWLFFCDFESHQTPFIEIDLKDRFESITGELVGRVRDQPLSSTVGLKFPSEECFTGISAILGTSTVDFHPVVSIAIGQAHGSIHDAIESIYDNKDGSLSHLAIKEKLVHGILRLWQEILATWIPPILRAHSSDIESERIISVSLLIKEETDVVIKEEITVKVEPMIKEESIEPTVNEEAGIKEEPVDQEIEALKRAYSSDEESLHDRPLKRLKKIASSPPLQVEPSHLSREWVRSMLQDLASIPPPKGLVNIMYTFRRERFSRIFGGGSQGLETGWPRQPKYPKRPADAESEWLIGAQTDFNPYLPTYPCTPGLIFRAPGLTEEHGNTAPNPSTRTVSVKIDTGKWLYMGEYVIKHRGNVPLAEWKALSDKTRRGWVEYSVGHYMVDGEKGPKTNSDEMRRCLDNGSLRLEVYEMQCVGYVVSLQAKIIELGLSERVPSL</sequence>
<protein>
    <recommendedName>
        <fullName evidence="1">DUF6697 domain-containing protein</fullName>
    </recommendedName>
</protein>
<evidence type="ECO:0000259" key="1">
    <source>
        <dbReference type="Pfam" id="PF20411"/>
    </source>
</evidence>
<evidence type="ECO:0000313" key="3">
    <source>
        <dbReference type="Proteomes" id="UP000054097"/>
    </source>
</evidence>
<reference evidence="2 3" key="1">
    <citation type="submission" date="2014-04" db="EMBL/GenBank/DDBJ databases">
        <authorList>
            <consortium name="DOE Joint Genome Institute"/>
            <person name="Kuo A."/>
            <person name="Zuccaro A."/>
            <person name="Kohler A."/>
            <person name="Nagy L.G."/>
            <person name="Floudas D."/>
            <person name="Copeland A."/>
            <person name="Barry K.W."/>
            <person name="Cichocki N."/>
            <person name="Veneault-Fourrey C."/>
            <person name="LaButti K."/>
            <person name="Lindquist E.A."/>
            <person name="Lipzen A."/>
            <person name="Lundell T."/>
            <person name="Morin E."/>
            <person name="Murat C."/>
            <person name="Sun H."/>
            <person name="Tunlid A."/>
            <person name="Henrissat B."/>
            <person name="Grigoriev I.V."/>
            <person name="Hibbett D.S."/>
            <person name="Martin F."/>
            <person name="Nordberg H.P."/>
            <person name="Cantor M.N."/>
            <person name="Hua S.X."/>
        </authorList>
    </citation>
    <scope>NUCLEOTIDE SEQUENCE [LARGE SCALE GENOMIC DNA]</scope>
    <source>
        <strain evidence="2 3">MAFF 305830</strain>
    </source>
</reference>
<dbReference type="EMBL" id="KN824303">
    <property type="protein sequence ID" value="KIM26753.1"/>
    <property type="molecule type" value="Genomic_DNA"/>
</dbReference>
<dbReference type="OrthoDB" id="3176940at2759"/>
<name>A0A0C2WK84_SERVB</name>
<dbReference type="InterPro" id="IPR046520">
    <property type="entry name" value="DUF6697"/>
</dbReference>
<evidence type="ECO:0000313" key="2">
    <source>
        <dbReference type="EMBL" id="KIM26753.1"/>
    </source>
</evidence>
<accession>A0A0C2WK84</accession>
<reference evidence="3" key="2">
    <citation type="submission" date="2015-01" db="EMBL/GenBank/DDBJ databases">
        <title>Evolutionary Origins and Diversification of the Mycorrhizal Mutualists.</title>
        <authorList>
            <consortium name="DOE Joint Genome Institute"/>
            <consortium name="Mycorrhizal Genomics Consortium"/>
            <person name="Kohler A."/>
            <person name="Kuo A."/>
            <person name="Nagy L.G."/>
            <person name="Floudas D."/>
            <person name="Copeland A."/>
            <person name="Barry K.W."/>
            <person name="Cichocki N."/>
            <person name="Veneault-Fourrey C."/>
            <person name="LaButti K."/>
            <person name="Lindquist E.A."/>
            <person name="Lipzen A."/>
            <person name="Lundell T."/>
            <person name="Morin E."/>
            <person name="Murat C."/>
            <person name="Riley R."/>
            <person name="Ohm R."/>
            <person name="Sun H."/>
            <person name="Tunlid A."/>
            <person name="Henrissat B."/>
            <person name="Grigoriev I.V."/>
            <person name="Hibbett D.S."/>
            <person name="Martin F."/>
        </authorList>
    </citation>
    <scope>NUCLEOTIDE SEQUENCE [LARGE SCALE GENOMIC DNA]</scope>
    <source>
        <strain evidence="3">MAFF 305830</strain>
    </source>
</reference>
<gene>
    <name evidence="2" type="ORF">M408DRAFT_9622</name>
</gene>
<dbReference type="Proteomes" id="UP000054097">
    <property type="component" value="Unassembled WGS sequence"/>
</dbReference>
<organism evidence="2 3">
    <name type="scientific">Serendipita vermifera MAFF 305830</name>
    <dbReference type="NCBI Taxonomy" id="933852"/>
    <lineage>
        <taxon>Eukaryota</taxon>
        <taxon>Fungi</taxon>
        <taxon>Dikarya</taxon>
        <taxon>Basidiomycota</taxon>
        <taxon>Agaricomycotina</taxon>
        <taxon>Agaricomycetes</taxon>
        <taxon>Sebacinales</taxon>
        <taxon>Serendipitaceae</taxon>
        <taxon>Serendipita</taxon>
    </lineage>
</organism>
<dbReference type="Pfam" id="PF20411">
    <property type="entry name" value="DUF6697"/>
    <property type="match status" value="1"/>
</dbReference>
<keyword evidence="3" id="KW-1185">Reference proteome</keyword>
<feature type="domain" description="DUF6697" evidence="1">
    <location>
        <begin position="271"/>
        <end position="446"/>
    </location>
</feature>
<dbReference type="AlphaFoldDB" id="A0A0C2WK84"/>